<evidence type="ECO:0000313" key="1">
    <source>
        <dbReference type="EMBL" id="PXV57419.1"/>
    </source>
</evidence>
<name>A0A2V3PJ87_9BACT</name>
<sequence length="63" mass="7373">MTNECGRIRIVPSDKLTDLKLSELEGRTGMVIENLTCSERKNKGYMVRLDVPFFRRTNLVYTY</sequence>
<comment type="caution">
    <text evidence="1">The sequence shown here is derived from an EMBL/GenBank/DDBJ whole genome shotgun (WGS) entry which is preliminary data.</text>
</comment>
<dbReference type="EMBL" id="QICL01000052">
    <property type="protein sequence ID" value="PXV57419.1"/>
    <property type="molecule type" value="Genomic_DNA"/>
</dbReference>
<proteinExistence type="predicted"/>
<dbReference type="AlphaFoldDB" id="A0A2V3PJ87"/>
<dbReference type="Proteomes" id="UP000247973">
    <property type="component" value="Unassembled WGS sequence"/>
</dbReference>
<keyword evidence="2" id="KW-1185">Reference proteome</keyword>
<evidence type="ECO:0000313" key="2">
    <source>
        <dbReference type="Proteomes" id="UP000247973"/>
    </source>
</evidence>
<gene>
    <name evidence="1" type="ORF">CLV62_1523</name>
</gene>
<reference evidence="1 2" key="1">
    <citation type="submission" date="2018-03" db="EMBL/GenBank/DDBJ databases">
        <title>Genomic Encyclopedia of Archaeal and Bacterial Type Strains, Phase II (KMG-II): from individual species to whole genera.</title>
        <authorList>
            <person name="Goeker M."/>
        </authorList>
    </citation>
    <scope>NUCLEOTIDE SEQUENCE [LARGE SCALE GENOMIC DNA]</scope>
    <source>
        <strain evidence="1 2">DSM 100214</strain>
    </source>
</reference>
<accession>A0A2V3PJ87</accession>
<dbReference type="RefSeq" id="WP_110312704.1">
    <property type="nucleotide sequence ID" value="NZ_QICL01000052.1"/>
</dbReference>
<protein>
    <submittedName>
        <fullName evidence="1">Uncharacterized protein</fullName>
    </submittedName>
</protein>
<organism evidence="1 2">
    <name type="scientific">Dysgonomonas alginatilytica</name>
    <dbReference type="NCBI Taxonomy" id="1605892"/>
    <lineage>
        <taxon>Bacteria</taxon>
        <taxon>Pseudomonadati</taxon>
        <taxon>Bacteroidota</taxon>
        <taxon>Bacteroidia</taxon>
        <taxon>Bacteroidales</taxon>
        <taxon>Dysgonomonadaceae</taxon>
        <taxon>Dysgonomonas</taxon>
    </lineage>
</organism>